<dbReference type="AlphaFoldDB" id="A0A8G2ETZ9"/>
<dbReference type="InterPro" id="IPR051317">
    <property type="entry name" value="Gfo/Idh/MocA_oxidoreduct"/>
</dbReference>
<feature type="domain" description="GFO/IDH/MocA-like oxidoreductase" evidence="2">
    <location>
        <begin position="131"/>
        <end position="239"/>
    </location>
</feature>
<accession>A0A8G2ETZ9</accession>
<sequence length="344" mass="37632">MTDRIAIVGCGYFAAFHHEAWARMPGVEVVAVCDREPAKAEAVRAAHHPAATVFDDVARMLDETGPSLVDIVTPPATHAPLVALCAARGIDVICQKPLAPDLEAARRLVDEAEAAGIRLAVHENFRFQPWFREARRLIDGGRFGALHSVAFRMRPGDGQGPRAYLDRQPYFQKMDRFLVHETAVHLIDTFRMLMGEVASLYADLRRINPAIAGEDAGYILLGFETAATGLVDGNRLNDHVAENTRLTMGEMWLEGEGGVLRLDGSGGLHWKPHGGAEAEHGYAWQNRGFGGDCVFATNAHIVEAWRAGAAAQNEGRAYLRNMELVDAAYRSSEAGRRLDVRAVS</sequence>
<name>A0A8G2ETZ9_9PROT</name>
<dbReference type="Pfam" id="PF01408">
    <property type="entry name" value="GFO_IDH_MocA"/>
    <property type="match status" value="1"/>
</dbReference>
<dbReference type="RefSeq" id="WP_093147561.1">
    <property type="nucleotide sequence ID" value="NZ_FNBW01000001.1"/>
</dbReference>
<protein>
    <submittedName>
        <fullName evidence="3">Predicted dehydrogenase</fullName>
    </submittedName>
</protein>
<evidence type="ECO:0000259" key="1">
    <source>
        <dbReference type="Pfam" id="PF01408"/>
    </source>
</evidence>
<dbReference type="Proteomes" id="UP000198615">
    <property type="component" value="Unassembled WGS sequence"/>
</dbReference>
<comment type="caution">
    <text evidence="3">The sequence shown here is derived from an EMBL/GenBank/DDBJ whole genome shotgun (WGS) entry which is preliminary data.</text>
</comment>
<dbReference type="Gene3D" id="3.30.360.10">
    <property type="entry name" value="Dihydrodipicolinate Reductase, domain 2"/>
    <property type="match status" value="1"/>
</dbReference>
<dbReference type="PANTHER" id="PTHR43708:SF8">
    <property type="entry name" value="OXIDOREDUCTASE"/>
    <property type="match status" value="1"/>
</dbReference>
<keyword evidence="4" id="KW-1185">Reference proteome</keyword>
<gene>
    <name evidence="3" type="ORF">SAMN05660686_00228</name>
</gene>
<proteinExistence type="predicted"/>
<dbReference type="SUPFAM" id="SSF55347">
    <property type="entry name" value="Glyceraldehyde-3-phosphate dehydrogenase-like, C-terminal domain"/>
    <property type="match status" value="1"/>
</dbReference>
<dbReference type="InterPro" id="IPR036291">
    <property type="entry name" value="NAD(P)-bd_dom_sf"/>
</dbReference>
<dbReference type="InterPro" id="IPR000683">
    <property type="entry name" value="Gfo/Idh/MocA-like_OxRdtase_N"/>
</dbReference>
<dbReference type="Gene3D" id="3.40.50.720">
    <property type="entry name" value="NAD(P)-binding Rossmann-like Domain"/>
    <property type="match status" value="1"/>
</dbReference>
<dbReference type="InterPro" id="IPR055170">
    <property type="entry name" value="GFO_IDH_MocA-like_dom"/>
</dbReference>
<reference evidence="3 4" key="1">
    <citation type="submission" date="2016-10" db="EMBL/GenBank/DDBJ databases">
        <authorList>
            <person name="Varghese N."/>
            <person name="Submissions S."/>
        </authorList>
    </citation>
    <scope>NUCLEOTIDE SEQUENCE [LARGE SCALE GENOMIC DNA]</scope>
    <source>
        <strain evidence="3 4">DSM 18839</strain>
    </source>
</reference>
<feature type="domain" description="Gfo/Idh/MocA-like oxidoreductase N-terminal" evidence="1">
    <location>
        <begin position="4"/>
        <end position="121"/>
    </location>
</feature>
<dbReference type="OrthoDB" id="9792935at2"/>
<evidence type="ECO:0000313" key="4">
    <source>
        <dbReference type="Proteomes" id="UP000198615"/>
    </source>
</evidence>
<dbReference type="EMBL" id="FNBW01000001">
    <property type="protein sequence ID" value="SDF09602.1"/>
    <property type="molecule type" value="Genomic_DNA"/>
</dbReference>
<evidence type="ECO:0000259" key="2">
    <source>
        <dbReference type="Pfam" id="PF22725"/>
    </source>
</evidence>
<dbReference type="Pfam" id="PF22725">
    <property type="entry name" value="GFO_IDH_MocA_C3"/>
    <property type="match status" value="1"/>
</dbReference>
<evidence type="ECO:0000313" key="3">
    <source>
        <dbReference type="EMBL" id="SDF09602.1"/>
    </source>
</evidence>
<dbReference type="PANTHER" id="PTHR43708">
    <property type="entry name" value="CONSERVED EXPRESSED OXIDOREDUCTASE (EUROFUNG)"/>
    <property type="match status" value="1"/>
</dbReference>
<organism evidence="3 4">
    <name type="scientific">Thalassobaculum litoreum DSM 18839</name>
    <dbReference type="NCBI Taxonomy" id="1123362"/>
    <lineage>
        <taxon>Bacteria</taxon>
        <taxon>Pseudomonadati</taxon>
        <taxon>Pseudomonadota</taxon>
        <taxon>Alphaproteobacteria</taxon>
        <taxon>Rhodospirillales</taxon>
        <taxon>Thalassobaculaceae</taxon>
        <taxon>Thalassobaculum</taxon>
    </lineage>
</organism>
<dbReference type="SUPFAM" id="SSF51735">
    <property type="entry name" value="NAD(P)-binding Rossmann-fold domains"/>
    <property type="match status" value="1"/>
</dbReference>
<dbReference type="GO" id="GO:0000166">
    <property type="term" value="F:nucleotide binding"/>
    <property type="evidence" value="ECO:0007669"/>
    <property type="project" value="InterPro"/>
</dbReference>